<accession>A0A0F9D0X2</accession>
<gene>
    <name evidence="1" type="ORF">LCGC14_2336160</name>
</gene>
<name>A0A0F9D0X2_9ZZZZ</name>
<dbReference type="AlphaFoldDB" id="A0A0F9D0X2"/>
<feature type="non-terminal residue" evidence="1">
    <location>
        <position position="1"/>
    </location>
</feature>
<protein>
    <submittedName>
        <fullName evidence="1">Uncharacterized protein</fullName>
    </submittedName>
</protein>
<evidence type="ECO:0000313" key="1">
    <source>
        <dbReference type="EMBL" id="KKL47381.1"/>
    </source>
</evidence>
<organism evidence="1">
    <name type="scientific">marine sediment metagenome</name>
    <dbReference type="NCBI Taxonomy" id="412755"/>
    <lineage>
        <taxon>unclassified sequences</taxon>
        <taxon>metagenomes</taxon>
        <taxon>ecological metagenomes</taxon>
    </lineage>
</organism>
<proteinExistence type="predicted"/>
<dbReference type="EMBL" id="LAZR01033687">
    <property type="protein sequence ID" value="KKL47381.1"/>
    <property type="molecule type" value="Genomic_DNA"/>
</dbReference>
<sequence>RFNWYGTPISVTSFSKNGQSFTACSYENDPVETCKTCSRYCGGGAVTVKRRHTITHDAIKEYHEALKVKEQDRIADEVLATAGPEKVKA</sequence>
<reference evidence="1" key="1">
    <citation type="journal article" date="2015" name="Nature">
        <title>Complex archaea that bridge the gap between prokaryotes and eukaryotes.</title>
        <authorList>
            <person name="Spang A."/>
            <person name="Saw J.H."/>
            <person name="Jorgensen S.L."/>
            <person name="Zaremba-Niedzwiedzka K."/>
            <person name="Martijn J."/>
            <person name="Lind A.E."/>
            <person name="van Eijk R."/>
            <person name="Schleper C."/>
            <person name="Guy L."/>
            <person name="Ettema T.J."/>
        </authorList>
    </citation>
    <scope>NUCLEOTIDE SEQUENCE</scope>
</reference>
<comment type="caution">
    <text evidence="1">The sequence shown here is derived from an EMBL/GenBank/DDBJ whole genome shotgun (WGS) entry which is preliminary data.</text>
</comment>